<dbReference type="EMBL" id="AC146913">
    <property type="protein sequence ID" value="AAX94827.1"/>
    <property type="molecule type" value="Genomic_DNA"/>
</dbReference>
<evidence type="ECO:0000313" key="1">
    <source>
        <dbReference type="EMBL" id="AAX94827.1"/>
    </source>
</evidence>
<dbReference type="AlphaFoldDB" id="Q2R5T7"/>
<gene>
    <name evidence="1" type="ordered locus">LOC_Os11g23860</name>
</gene>
<reference evidence="2" key="1">
    <citation type="journal article" date="2005" name="Nature">
        <title>The map-based sequence of the rice genome.</title>
        <authorList>
            <consortium name="International rice genome sequencing project (IRGSP)"/>
            <person name="Matsumoto T."/>
            <person name="Wu J."/>
            <person name="Kanamori H."/>
            <person name="Katayose Y."/>
            <person name="Fujisawa M."/>
            <person name="Namiki N."/>
            <person name="Mizuno H."/>
            <person name="Yamamoto K."/>
            <person name="Antonio B.A."/>
            <person name="Baba T."/>
            <person name="Sakata K."/>
            <person name="Nagamura Y."/>
            <person name="Aoki H."/>
            <person name="Arikawa K."/>
            <person name="Arita K."/>
            <person name="Bito T."/>
            <person name="Chiden Y."/>
            <person name="Fujitsuka N."/>
            <person name="Fukunaka R."/>
            <person name="Hamada M."/>
            <person name="Harada C."/>
            <person name="Hayashi A."/>
            <person name="Hijishita S."/>
            <person name="Honda M."/>
            <person name="Hosokawa S."/>
            <person name="Ichikawa Y."/>
            <person name="Idonuma A."/>
            <person name="Iijima M."/>
            <person name="Ikeda M."/>
            <person name="Ikeno M."/>
            <person name="Ito K."/>
            <person name="Ito S."/>
            <person name="Ito T."/>
            <person name="Ito Y."/>
            <person name="Ito Y."/>
            <person name="Iwabuchi A."/>
            <person name="Kamiya K."/>
            <person name="Karasawa W."/>
            <person name="Kurita K."/>
            <person name="Katagiri S."/>
            <person name="Kikuta A."/>
            <person name="Kobayashi H."/>
            <person name="Kobayashi N."/>
            <person name="Machita K."/>
            <person name="Maehara T."/>
            <person name="Masukawa M."/>
            <person name="Mizubayashi T."/>
            <person name="Mukai Y."/>
            <person name="Nagasaki H."/>
            <person name="Nagata Y."/>
            <person name="Naito S."/>
            <person name="Nakashima M."/>
            <person name="Nakama Y."/>
            <person name="Nakamichi Y."/>
            <person name="Nakamura M."/>
            <person name="Meguro A."/>
            <person name="Negishi M."/>
            <person name="Ohta I."/>
            <person name="Ohta T."/>
            <person name="Okamoto M."/>
            <person name="Ono N."/>
            <person name="Saji S."/>
            <person name="Sakaguchi M."/>
            <person name="Sakai K."/>
            <person name="Shibata M."/>
            <person name="Shimokawa T."/>
            <person name="Song J."/>
            <person name="Takazaki Y."/>
            <person name="Terasawa K."/>
            <person name="Tsugane M."/>
            <person name="Tsuji K."/>
            <person name="Ueda S."/>
            <person name="Waki K."/>
            <person name="Yamagata H."/>
            <person name="Yamamoto M."/>
            <person name="Yamamoto S."/>
            <person name="Yamane H."/>
            <person name="Yoshiki S."/>
            <person name="Yoshihara R."/>
            <person name="Yukawa K."/>
            <person name="Zhong H."/>
            <person name="Yano M."/>
            <person name="Yuan Q."/>
            <person name="Ouyang S."/>
            <person name="Liu J."/>
            <person name="Jones K.M."/>
            <person name="Gansberger K."/>
            <person name="Moffat K."/>
            <person name="Hill J."/>
            <person name="Bera J."/>
            <person name="Fadrosh D."/>
            <person name="Jin S."/>
            <person name="Johri S."/>
            <person name="Kim M."/>
            <person name="Overton L."/>
            <person name="Reardon M."/>
            <person name="Tsitrin T."/>
            <person name="Vuong H."/>
            <person name="Weaver B."/>
            <person name="Ciecko A."/>
            <person name="Tallon L."/>
            <person name="Jackson J."/>
            <person name="Pai G."/>
            <person name="Aken S.V."/>
            <person name="Utterback T."/>
            <person name="Reidmuller S."/>
            <person name="Feldblyum T."/>
            <person name="Hsiao J."/>
            <person name="Zismann V."/>
            <person name="Iobst S."/>
            <person name="de Vazeille A.R."/>
            <person name="Buell C.R."/>
            <person name="Ying K."/>
            <person name="Li Y."/>
            <person name="Lu T."/>
            <person name="Huang Y."/>
            <person name="Zhao Q."/>
            <person name="Feng Q."/>
            <person name="Zhang L."/>
            <person name="Zhu J."/>
            <person name="Weng Q."/>
            <person name="Mu J."/>
            <person name="Lu Y."/>
            <person name="Fan D."/>
            <person name="Liu Y."/>
            <person name="Guan J."/>
            <person name="Zhang Y."/>
            <person name="Yu S."/>
            <person name="Liu X."/>
            <person name="Zhang Y."/>
            <person name="Hong G."/>
            <person name="Han B."/>
            <person name="Choisne N."/>
            <person name="Demange N."/>
            <person name="Orjeda G."/>
            <person name="Samain S."/>
            <person name="Cattolico L."/>
            <person name="Pelletier E."/>
            <person name="Couloux A."/>
            <person name="Segurens B."/>
            <person name="Wincker P."/>
            <person name="D'Hont A."/>
            <person name="Scarpelli C."/>
            <person name="Weissenbach J."/>
            <person name="Salanoubat M."/>
            <person name="Quetier F."/>
            <person name="Yu Y."/>
            <person name="Kim H.R."/>
            <person name="Rambo T."/>
            <person name="Currie J."/>
            <person name="Collura K."/>
            <person name="Luo M."/>
            <person name="Yang T."/>
            <person name="Ammiraju J.S.S."/>
            <person name="Engler F."/>
            <person name="Soderlund C."/>
            <person name="Wing R.A."/>
            <person name="Palmer L.E."/>
            <person name="de la Bastide M."/>
            <person name="Spiegel L."/>
            <person name="Nascimento L."/>
            <person name="Zutavern T."/>
            <person name="O'Shaughnessy A."/>
            <person name="Dike S."/>
            <person name="Dedhia N."/>
            <person name="Preston R."/>
            <person name="Balija V."/>
            <person name="McCombie W.R."/>
            <person name="Chow T."/>
            <person name="Chen H."/>
            <person name="Chung M."/>
            <person name="Chen C."/>
            <person name="Shaw J."/>
            <person name="Wu H."/>
            <person name="Hsiao K."/>
            <person name="Chao Y."/>
            <person name="Chu M."/>
            <person name="Cheng C."/>
            <person name="Hour A."/>
            <person name="Lee P."/>
            <person name="Lin S."/>
            <person name="Lin Y."/>
            <person name="Liou J."/>
            <person name="Liu S."/>
            <person name="Hsing Y."/>
            <person name="Raghuvanshi S."/>
            <person name="Mohanty A."/>
            <person name="Bharti A.K."/>
            <person name="Gaur A."/>
            <person name="Gupta V."/>
            <person name="Kumar D."/>
            <person name="Ravi V."/>
            <person name="Vij S."/>
            <person name="Kapur A."/>
            <person name="Khurana P."/>
            <person name="Khurana P."/>
            <person name="Khurana J.P."/>
            <person name="Tyagi A.K."/>
            <person name="Gaikwad K."/>
            <person name="Singh A."/>
            <person name="Dalal V."/>
            <person name="Srivastava S."/>
            <person name="Dixit A."/>
            <person name="Pal A.K."/>
            <person name="Ghazi I.A."/>
            <person name="Yadav M."/>
            <person name="Pandit A."/>
            <person name="Bhargava A."/>
            <person name="Sureshbabu K."/>
            <person name="Batra K."/>
            <person name="Sharma T.R."/>
            <person name="Mohapatra T."/>
            <person name="Singh N.K."/>
            <person name="Messing J."/>
            <person name="Nelson A.B."/>
            <person name="Fuks G."/>
            <person name="Kavchok S."/>
            <person name="Keizer G."/>
            <person name="Linton E."/>
            <person name="Llaca V."/>
            <person name="Song R."/>
            <person name="Tanyolac B."/>
            <person name="Young S."/>
            <person name="Ho-Il K."/>
            <person name="Hahn J.H."/>
            <person name="Sangsakoo G."/>
            <person name="Vanavichit A."/>
            <person name="de Mattos Luiz.A.T."/>
            <person name="Zimmer P.D."/>
            <person name="Malone G."/>
            <person name="Dellagostin O."/>
            <person name="de Oliveira A.C."/>
            <person name="Bevan M."/>
            <person name="Bancroft I."/>
            <person name="Minx P."/>
            <person name="Cordum H."/>
            <person name="Wilson R."/>
            <person name="Cheng Z."/>
            <person name="Jin W."/>
            <person name="Jiang J."/>
            <person name="Leong S.A."/>
            <person name="Iwama H."/>
            <person name="Gojobori T."/>
            <person name="Itoh T."/>
            <person name="Niimura Y."/>
            <person name="Fujii Y."/>
            <person name="Habara T."/>
            <person name="Sakai H."/>
            <person name="Sato Y."/>
            <person name="Wilson G."/>
            <person name="Kumar K."/>
            <person name="McCouch S."/>
            <person name="Juretic N."/>
            <person name="Hoen D."/>
            <person name="Wright S."/>
            <person name="Bruskiewich R."/>
            <person name="Bureau T."/>
            <person name="Miyao A."/>
            <person name="Hirochika H."/>
            <person name="Nishikawa T."/>
            <person name="Kadowaki K."/>
            <person name="Sugiura M."/>
            <person name="Burr B."/>
            <person name="Sasaki T."/>
        </authorList>
    </citation>
    <scope>NUCLEOTIDE SEQUENCE [LARGE SCALE GENOMIC DNA]</scope>
    <source>
        <strain evidence="2">cv. Nipponbare</strain>
    </source>
</reference>
<dbReference type="EMBL" id="AC145327">
    <property type="protein sequence ID" value="AAX96580.1"/>
    <property type="molecule type" value="Genomic_DNA"/>
</dbReference>
<sequence length="80" mass="9060">MPEQCKIMLRMYKGCISMTGLNCSERAFYLAESSKAFLLNHAPNSSSIATKSRYDANLCKPRYDASLPKESFDVMEKLKV</sequence>
<organism evidence="1 2">
    <name type="scientific">Oryza sativa subsp. japonica</name>
    <name type="common">Rice</name>
    <dbReference type="NCBI Taxonomy" id="39947"/>
    <lineage>
        <taxon>Eukaryota</taxon>
        <taxon>Viridiplantae</taxon>
        <taxon>Streptophyta</taxon>
        <taxon>Embryophyta</taxon>
        <taxon>Tracheophyta</taxon>
        <taxon>Spermatophyta</taxon>
        <taxon>Magnoliopsida</taxon>
        <taxon>Liliopsida</taxon>
        <taxon>Poales</taxon>
        <taxon>Poaceae</taxon>
        <taxon>BOP clade</taxon>
        <taxon>Oryzoideae</taxon>
        <taxon>Oryzeae</taxon>
        <taxon>Oryzinae</taxon>
        <taxon>Oryza</taxon>
        <taxon>Oryza sativa</taxon>
    </lineage>
</organism>
<reference evidence="2" key="4">
    <citation type="journal article" date="2008" name="Nucleic Acids Res.">
        <title>The rice annotation project database (RAP-DB): 2008 update.</title>
        <authorList>
            <consortium name="The rice annotation project (RAP)"/>
        </authorList>
    </citation>
    <scope>GENOME REANNOTATION</scope>
    <source>
        <strain evidence="2">cv. Nipponbare</strain>
    </source>
</reference>
<proteinExistence type="predicted"/>
<evidence type="ECO:0000313" key="2">
    <source>
        <dbReference type="Proteomes" id="UP000000763"/>
    </source>
</evidence>
<dbReference type="Proteomes" id="UP000000763">
    <property type="component" value="Chromosome 11"/>
</dbReference>
<name>Q2R5T7_ORYSJ</name>
<protein>
    <submittedName>
        <fullName evidence="1">Uncharacterized protein</fullName>
    </submittedName>
</protein>
<reference evidence="1" key="2">
    <citation type="submission" date="2005-04" db="EMBL/GenBank/DDBJ databases">
        <authorList>
            <person name="Buell R."/>
        </authorList>
    </citation>
    <scope>NUCLEOTIDE SEQUENCE</scope>
</reference>
<accession>Q2R5T7</accession>
<reference evidence="1" key="3">
    <citation type="submission" date="2006-11" db="EMBL/GenBank/DDBJ databases">
        <title>.</title>
        <authorList>
            <person name="Buell C."/>
            <person name="Yuan Q."/>
            <person name="Ouyang S."/>
            <person name="Liu J."/>
            <person name="Wang A."/>
            <person name="Maiti R."/>
            <person name="Lin H."/>
            <person name="Zhu W."/>
            <person name="Hamilton J."/>
            <person name="Jones K."/>
            <person name="Tallon L."/>
            <person name="Feldblyum T."/>
            <person name="Tsitrin T."/>
            <person name="Bera J."/>
            <person name="Kim M."/>
            <person name="Jin S."/>
            <person name="Fadrosh D."/>
            <person name="Vuong H."/>
            <person name="Overton II L."/>
            <person name="Reardon M."/>
            <person name="Weaver B."/>
            <person name="Johri S."/>
            <person name="Lewis M."/>
            <person name="Utterback T."/>
            <person name="Van Aken S."/>
            <person name="Wortman J."/>
            <person name="Haas B."/>
            <person name="Koo H."/>
            <person name="Zismann V."/>
            <person name="Hsiao J."/>
            <person name="Iobst S."/>
            <person name="de Vazeilles A."/>
            <person name="White O."/>
            <person name="Salzberg S."/>
            <person name="Fraser C."/>
        </authorList>
    </citation>
    <scope>NUCLEOTIDE SEQUENCE</scope>
</reference>